<accession>A0A1M7YV31</accession>
<gene>
    <name evidence="2" type="ORF">VQ7734_02234</name>
</gene>
<dbReference type="STRING" id="1117707.VQ7734_02234"/>
<evidence type="ECO:0000313" key="2">
    <source>
        <dbReference type="EMBL" id="SHO56465.1"/>
    </source>
</evidence>
<name>A0A1M7YV31_9VIBR</name>
<dbReference type="EMBL" id="FRFG01000025">
    <property type="protein sequence ID" value="SHO56465.1"/>
    <property type="molecule type" value="Genomic_DNA"/>
</dbReference>
<keyword evidence="3" id="KW-1185">Reference proteome</keyword>
<protein>
    <submittedName>
        <fullName evidence="2">Uncharacterized protein</fullName>
    </submittedName>
</protein>
<evidence type="ECO:0000313" key="3">
    <source>
        <dbReference type="Proteomes" id="UP000184600"/>
    </source>
</evidence>
<organism evidence="2 3">
    <name type="scientific">Vibrio quintilis</name>
    <dbReference type="NCBI Taxonomy" id="1117707"/>
    <lineage>
        <taxon>Bacteria</taxon>
        <taxon>Pseudomonadati</taxon>
        <taxon>Pseudomonadota</taxon>
        <taxon>Gammaproteobacteria</taxon>
        <taxon>Vibrionales</taxon>
        <taxon>Vibrionaceae</taxon>
        <taxon>Vibrio</taxon>
    </lineage>
</organism>
<feature type="region of interest" description="Disordered" evidence="1">
    <location>
        <begin position="12"/>
        <end position="47"/>
    </location>
</feature>
<dbReference type="Proteomes" id="UP000184600">
    <property type="component" value="Unassembled WGS sequence"/>
</dbReference>
<sequence length="103" mass="11759">MTDTSSIIAKHVVVQGKIQESSRPEPQQPNTGQAHINTETVRTQTTGVDDEQLYQTLKSEFRRLEAEVKALKQQLHAIAMGESREFKRSMARAIEYDHLIKRP</sequence>
<reference evidence="3" key="1">
    <citation type="submission" date="2016-12" db="EMBL/GenBank/DDBJ databases">
        <authorList>
            <person name="Rodrigo-Torres L."/>
            <person name="Arahal R.D."/>
            <person name="Lucena T."/>
        </authorList>
    </citation>
    <scope>NUCLEOTIDE SEQUENCE [LARGE SCALE GENOMIC DNA]</scope>
</reference>
<proteinExistence type="predicted"/>
<evidence type="ECO:0000256" key="1">
    <source>
        <dbReference type="SAM" id="MobiDB-lite"/>
    </source>
</evidence>
<dbReference type="AlphaFoldDB" id="A0A1M7YV31"/>
<dbReference type="RefSeq" id="WP_073582457.1">
    <property type="nucleotide sequence ID" value="NZ_AP024897.1"/>
</dbReference>
<feature type="compositionally biased region" description="Polar residues" evidence="1">
    <location>
        <begin position="18"/>
        <end position="47"/>
    </location>
</feature>